<feature type="compositionally biased region" description="Polar residues" evidence="1">
    <location>
        <begin position="205"/>
        <end position="217"/>
    </location>
</feature>
<evidence type="ECO:0000256" key="1">
    <source>
        <dbReference type="SAM" id="MobiDB-lite"/>
    </source>
</evidence>
<reference evidence="2 3" key="1">
    <citation type="submission" date="2018-08" db="EMBL/GenBank/DDBJ databases">
        <title>Draft genome of the lignicolous fungus Coniochaeta pulveracea.</title>
        <authorList>
            <person name="Borstlap C.J."/>
            <person name="De Witt R.N."/>
            <person name="Botha A."/>
            <person name="Volschenk H."/>
        </authorList>
    </citation>
    <scope>NUCLEOTIDE SEQUENCE [LARGE SCALE GENOMIC DNA]</scope>
    <source>
        <strain evidence="2 3">CAB683</strain>
    </source>
</reference>
<feature type="compositionally biased region" description="Low complexity" evidence="1">
    <location>
        <begin position="218"/>
        <end position="243"/>
    </location>
</feature>
<proteinExistence type="predicted"/>
<evidence type="ECO:0000313" key="2">
    <source>
        <dbReference type="EMBL" id="RKU44166.1"/>
    </source>
</evidence>
<dbReference type="Proteomes" id="UP000275385">
    <property type="component" value="Unassembled WGS sequence"/>
</dbReference>
<name>A0A420Y8D9_9PEZI</name>
<comment type="caution">
    <text evidence="2">The sequence shown here is derived from an EMBL/GenBank/DDBJ whole genome shotgun (WGS) entry which is preliminary data.</text>
</comment>
<feature type="region of interest" description="Disordered" evidence="1">
    <location>
        <begin position="300"/>
        <end position="358"/>
    </location>
</feature>
<dbReference type="STRING" id="177199.A0A420Y8D9"/>
<keyword evidence="3" id="KW-1185">Reference proteome</keyword>
<feature type="region of interest" description="Disordered" evidence="1">
    <location>
        <begin position="253"/>
        <end position="272"/>
    </location>
</feature>
<dbReference type="PRINTS" id="PR01217">
    <property type="entry name" value="PRICHEXTENSN"/>
</dbReference>
<feature type="compositionally biased region" description="Gly residues" evidence="1">
    <location>
        <begin position="331"/>
        <end position="341"/>
    </location>
</feature>
<feature type="compositionally biased region" description="Low complexity" evidence="1">
    <location>
        <begin position="300"/>
        <end position="310"/>
    </location>
</feature>
<organism evidence="2 3">
    <name type="scientific">Coniochaeta pulveracea</name>
    <dbReference type="NCBI Taxonomy" id="177199"/>
    <lineage>
        <taxon>Eukaryota</taxon>
        <taxon>Fungi</taxon>
        <taxon>Dikarya</taxon>
        <taxon>Ascomycota</taxon>
        <taxon>Pezizomycotina</taxon>
        <taxon>Sordariomycetes</taxon>
        <taxon>Sordariomycetidae</taxon>
        <taxon>Coniochaetales</taxon>
        <taxon>Coniochaetaceae</taxon>
        <taxon>Coniochaeta</taxon>
    </lineage>
</organism>
<feature type="region of interest" description="Disordered" evidence="1">
    <location>
        <begin position="1"/>
        <end position="245"/>
    </location>
</feature>
<feature type="compositionally biased region" description="Pro residues" evidence="1">
    <location>
        <begin position="166"/>
        <end position="178"/>
    </location>
</feature>
<dbReference type="OrthoDB" id="3357271at2759"/>
<gene>
    <name evidence="2" type="ORF">DL546_006415</name>
</gene>
<accession>A0A420Y8D9</accession>
<sequence>MPDFKSIAKNGWHPKTDVDFSNPKKSIKGLLGKGEEDERANHVAAPLSSLRDPASFGPPPKRTNTGLSPPPLGQAYQAPATANTARPSYNSAQSAQSTTTYQHPGYSQPAAQAEEPPAPPRPYRVDTTGLSTANLPPPPVRRPGSITPVSTPSPPPPHTGAYAKPKPNPPPALPPRLPPRGAGASPSPSAVTAPHPPPTQQPPTYLNTTAISRLSSAGVSVPGFGIGSSSPSTTPEPQSTGTTFAEKRAALQTASNLHRNPSSVSASDISSAASTVNNFQSRHGAQIGAVAGHVGASTTGTGIGAGALVAGKKKPPPPPPAAKKPALTGGRALGGGAGGAAKGDAAPPPVPLGTRPHF</sequence>
<dbReference type="EMBL" id="QVQW01000034">
    <property type="protein sequence ID" value="RKU44166.1"/>
    <property type="molecule type" value="Genomic_DNA"/>
</dbReference>
<protein>
    <submittedName>
        <fullName evidence="2">Uncharacterized protein</fullName>
    </submittedName>
</protein>
<feature type="compositionally biased region" description="Low complexity" evidence="1">
    <location>
        <begin position="262"/>
        <end position="272"/>
    </location>
</feature>
<feature type="compositionally biased region" description="Polar residues" evidence="1">
    <location>
        <begin position="80"/>
        <end position="102"/>
    </location>
</feature>
<dbReference type="AlphaFoldDB" id="A0A420Y8D9"/>
<evidence type="ECO:0000313" key="3">
    <source>
        <dbReference type="Proteomes" id="UP000275385"/>
    </source>
</evidence>
<feature type="compositionally biased region" description="Low complexity" evidence="1">
    <location>
        <begin position="179"/>
        <end position="193"/>
    </location>
</feature>